<dbReference type="Pfam" id="PF04349">
    <property type="entry name" value="MdoG"/>
    <property type="match status" value="1"/>
</dbReference>
<dbReference type="PIRSF" id="PIRSF006281">
    <property type="entry name" value="MdoG"/>
    <property type="match status" value="1"/>
</dbReference>
<evidence type="ECO:0000256" key="3">
    <source>
        <dbReference type="ARBA" id="ARBA00009284"/>
    </source>
</evidence>
<keyword evidence="4" id="KW-0574">Periplasm</keyword>
<accession>F0SPL7</accession>
<dbReference type="InterPro" id="IPR013783">
    <property type="entry name" value="Ig-like_fold"/>
</dbReference>
<gene>
    <name evidence="7" type="ordered locus">Plabr_0292</name>
</gene>
<dbReference type="GO" id="GO:0003824">
    <property type="term" value="F:catalytic activity"/>
    <property type="evidence" value="ECO:0007669"/>
    <property type="project" value="InterPro"/>
</dbReference>
<dbReference type="InterPro" id="IPR014756">
    <property type="entry name" value="Ig_E-set"/>
</dbReference>
<evidence type="ECO:0000256" key="1">
    <source>
        <dbReference type="ARBA" id="ARBA00004418"/>
    </source>
</evidence>
<evidence type="ECO:0000256" key="4">
    <source>
        <dbReference type="ARBA" id="ARBA00022764"/>
    </source>
</evidence>
<dbReference type="Gene3D" id="2.60.40.10">
    <property type="entry name" value="Immunoglobulins"/>
    <property type="match status" value="1"/>
</dbReference>
<dbReference type="EMBL" id="CP002546">
    <property type="protein sequence ID" value="ADY57921.1"/>
    <property type="molecule type" value="Genomic_DNA"/>
</dbReference>
<dbReference type="SUPFAM" id="SSF81296">
    <property type="entry name" value="E set domains"/>
    <property type="match status" value="1"/>
</dbReference>
<dbReference type="Gene3D" id="2.70.98.10">
    <property type="match status" value="1"/>
</dbReference>
<comment type="similarity">
    <text evidence="3">Belongs to the OpgD/OpgG family.</text>
</comment>
<feature type="domain" description="Glucan biosynthesis periplasmic MdoG C-terminal" evidence="6">
    <location>
        <begin position="46"/>
        <end position="516"/>
    </location>
</feature>
<feature type="signal peptide" evidence="5">
    <location>
        <begin position="1"/>
        <end position="25"/>
    </location>
</feature>
<dbReference type="InterPro" id="IPR014718">
    <property type="entry name" value="GH-type_carb-bd"/>
</dbReference>
<feature type="chain" id="PRO_5003260786" evidence="5">
    <location>
        <begin position="26"/>
        <end position="535"/>
    </location>
</feature>
<dbReference type="GO" id="GO:0030246">
    <property type="term" value="F:carbohydrate binding"/>
    <property type="evidence" value="ECO:0007669"/>
    <property type="project" value="InterPro"/>
</dbReference>
<dbReference type="KEGG" id="pbs:Plabr_0292"/>
<evidence type="ECO:0000256" key="5">
    <source>
        <dbReference type="SAM" id="SignalP"/>
    </source>
</evidence>
<dbReference type="OrthoDB" id="335750at2"/>
<sequence length="535" mass="61077">MQMPWLKAILGIMTGCLLSPFTAFAGDVKSEVEEFRPAPTTRVETFSDLERYARSKAGEAYVPSPPLPAVLQNLDYDQFRLIHYRHERGVWLNKSPFWFEAFHRGFVHRDQVKINTLTADGEQEFLFDPRRFEYRGELSTIRVPRETGYAGVKLAGFFPGSKDPQEMVTFLGASYFRARAGNTVYGSSNRGLAINVGAEGPEEFPVFREFWIKQPDKADANVTVFALLDSESLTGAYQFTFQPGQKVSEMFVRSTLFFRKQPGKLALAPITSMWMWGDGLVGPPLDKRPSVHDADGLLIKANDEWTWRALSRQSYPSISRIDVNDLQGFGLLQREQDYERYRDDQALYHKRPSIWIEPQTEFPAGYMELMELPGAHEGIDNIGAYWVVSDDVQLDQPLSFVYKIKYFSGDLPAAEGSAVAKASRTNVVRHNDEQSEIEFRVDFEGPLLADVKDLENVEVELTTIRARVTDQRLERKSDNKLMLVVTVEPESNDGPCEVRARLKQQGQPLTERWAYLCAVEPPRYKYPSVYTRIEE</sequence>
<proteinExistence type="inferred from homology"/>
<dbReference type="SUPFAM" id="SSF74650">
    <property type="entry name" value="Galactose mutarotase-like"/>
    <property type="match status" value="1"/>
</dbReference>
<name>F0SPL7_RUBBR</name>
<evidence type="ECO:0000313" key="7">
    <source>
        <dbReference type="EMBL" id="ADY57921.1"/>
    </source>
</evidence>
<dbReference type="InterPro" id="IPR011013">
    <property type="entry name" value="Gal_mutarotase_sf_dom"/>
</dbReference>
<evidence type="ECO:0000259" key="6">
    <source>
        <dbReference type="Pfam" id="PF04349"/>
    </source>
</evidence>
<keyword evidence="5" id="KW-0732">Signal</keyword>
<organism evidence="7 8">
    <name type="scientific">Rubinisphaera brasiliensis (strain ATCC 49424 / DSM 5305 / JCM 21570 / IAM 15109 / NBRC 103401 / IFAM 1448)</name>
    <name type="common">Planctomyces brasiliensis</name>
    <dbReference type="NCBI Taxonomy" id="756272"/>
    <lineage>
        <taxon>Bacteria</taxon>
        <taxon>Pseudomonadati</taxon>
        <taxon>Planctomycetota</taxon>
        <taxon>Planctomycetia</taxon>
        <taxon>Planctomycetales</taxon>
        <taxon>Planctomycetaceae</taxon>
        <taxon>Rubinisphaera</taxon>
    </lineage>
</organism>
<protein>
    <submittedName>
        <fullName evidence="7">Periplasmic glucan biosynthesis protein MdoG</fullName>
    </submittedName>
</protein>
<keyword evidence="8" id="KW-1185">Reference proteome</keyword>
<comment type="pathway">
    <text evidence="2">Glycan metabolism; osmoregulated periplasmic glucan (OPG) biosynthesis.</text>
</comment>
<dbReference type="GO" id="GO:0051274">
    <property type="term" value="P:beta-glucan biosynthetic process"/>
    <property type="evidence" value="ECO:0007669"/>
    <property type="project" value="TreeGrafter"/>
</dbReference>
<dbReference type="GO" id="GO:0030288">
    <property type="term" value="C:outer membrane-bounded periplasmic space"/>
    <property type="evidence" value="ECO:0007669"/>
    <property type="project" value="TreeGrafter"/>
</dbReference>
<dbReference type="UniPathway" id="UPA00637"/>
<dbReference type="STRING" id="756272.Plabr_0292"/>
<dbReference type="InterPro" id="IPR007444">
    <property type="entry name" value="Glucan_biosyn_MdoG_C"/>
</dbReference>
<dbReference type="HOGENOM" id="CLU_023403_2_0_0"/>
<dbReference type="PANTHER" id="PTHR30504:SF2">
    <property type="entry name" value="GLUCANS BIOSYNTHESIS PROTEIN G"/>
    <property type="match status" value="1"/>
</dbReference>
<dbReference type="Proteomes" id="UP000006860">
    <property type="component" value="Chromosome"/>
</dbReference>
<dbReference type="PANTHER" id="PTHR30504">
    <property type="entry name" value="GLUCANS BIOSYNTHESIS PROTEIN"/>
    <property type="match status" value="1"/>
</dbReference>
<reference evidence="8" key="1">
    <citation type="submission" date="2011-02" db="EMBL/GenBank/DDBJ databases">
        <title>The complete genome of Planctomyces brasiliensis DSM 5305.</title>
        <authorList>
            <person name="Lucas S."/>
            <person name="Copeland A."/>
            <person name="Lapidus A."/>
            <person name="Bruce D."/>
            <person name="Goodwin L."/>
            <person name="Pitluck S."/>
            <person name="Kyrpides N."/>
            <person name="Mavromatis K."/>
            <person name="Pagani I."/>
            <person name="Ivanova N."/>
            <person name="Ovchinnikova G."/>
            <person name="Lu M."/>
            <person name="Detter J.C."/>
            <person name="Han C."/>
            <person name="Land M."/>
            <person name="Hauser L."/>
            <person name="Markowitz V."/>
            <person name="Cheng J.-F."/>
            <person name="Hugenholtz P."/>
            <person name="Woyke T."/>
            <person name="Wu D."/>
            <person name="Tindall B."/>
            <person name="Pomrenke H.G."/>
            <person name="Brambilla E."/>
            <person name="Klenk H.-P."/>
            <person name="Eisen J.A."/>
        </authorList>
    </citation>
    <scope>NUCLEOTIDE SEQUENCE [LARGE SCALE GENOMIC DNA]</scope>
    <source>
        <strain evidence="8">ATCC 49424 / DSM 5305 / JCM 21570 / NBRC 103401 / IFAM 1448</strain>
    </source>
</reference>
<dbReference type="eggNOG" id="COG3131">
    <property type="taxonomic scope" value="Bacteria"/>
</dbReference>
<evidence type="ECO:0000313" key="8">
    <source>
        <dbReference type="Proteomes" id="UP000006860"/>
    </source>
</evidence>
<dbReference type="InterPro" id="IPR014438">
    <property type="entry name" value="Glucan_biosyn_MdoG/MdoD"/>
</dbReference>
<comment type="subcellular location">
    <subcellularLocation>
        <location evidence="1">Periplasm</location>
    </subcellularLocation>
</comment>
<dbReference type="AlphaFoldDB" id="F0SPL7"/>
<evidence type="ECO:0000256" key="2">
    <source>
        <dbReference type="ARBA" id="ARBA00005001"/>
    </source>
</evidence>